<dbReference type="CDD" id="cd00616">
    <property type="entry name" value="AHBA_syn"/>
    <property type="match status" value="1"/>
</dbReference>
<keyword evidence="7" id="KW-1185">Reference proteome</keyword>
<accession>A0A7X8SJ24</accession>
<dbReference type="PIRSF" id="PIRSF000390">
    <property type="entry name" value="PLP_StrS"/>
    <property type="match status" value="1"/>
</dbReference>
<reference evidence="6 7" key="1">
    <citation type="submission" date="2020-04" db="EMBL/GenBank/DDBJ databases">
        <title>Flammeovirga sp. SR4, a novel species isolated from seawater.</title>
        <authorList>
            <person name="Wang X."/>
        </authorList>
    </citation>
    <scope>NUCLEOTIDE SEQUENCE [LARGE SCALE GENOMIC DNA]</scope>
    <source>
        <strain evidence="6 7">SR4</strain>
    </source>
</reference>
<dbReference type="Gene3D" id="3.90.1150.10">
    <property type="entry name" value="Aspartate Aminotransferase, domain 1"/>
    <property type="match status" value="1"/>
</dbReference>
<dbReference type="PANTHER" id="PTHR30244">
    <property type="entry name" value="TRANSAMINASE"/>
    <property type="match status" value="1"/>
</dbReference>
<dbReference type="Proteomes" id="UP000585050">
    <property type="component" value="Unassembled WGS sequence"/>
</dbReference>
<dbReference type="InterPro" id="IPR000653">
    <property type="entry name" value="DegT/StrS_aminotransferase"/>
</dbReference>
<evidence type="ECO:0000313" key="6">
    <source>
        <dbReference type="EMBL" id="NLR91139.1"/>
    </source>
</evidence>
<dbReference type="PANTHER" id="PTHR30244:SF36">
    <property type="entry name" value="3-OXO-GLUCOSE-6-PHOSPHATE:GLUTAMATE AMINOTRANSFERASE"/>
    <property type="match status" value="1"/>
</dbReference>
<gene>
    <name evidence="6" type="ORF">HGP29_07970</name>
</gene>
<keyword evidence="6" id="KW-0808">Transferase</keyword>
<dbReference type="InterPro" id="IPR015422">
    <property type="entry name" value="PyrdxlP-dep_Trfase_small"/>
</dbReference>
<evidence type="ECO:0000256" key="5">
    <source>
        <dbReference type="RuleBase" id="RU004508"/>
    </source>
</evidence>
<comment type="caution">
    <text evidence="6">The sequence shown here is derived from an EMBL/GenBank/DDBJ whole genome shotgun (WGS) entry which is preliminary data.</text>
</comment>
<proteinExistence type="inferred from homology"/>
<evidence type="ECO:0000256" key="3">
    <source>
        <dbReference type="PIRSR" id="PIRSR000390-1"/>
    </source>
</evidence>
<dbReference type="InterPro" id="IPR015421">
    <property type="entry name" value="PyrdxlP-dep_Trfase_major"/>
</dbReference>
<keyword evidence="6" id="KW-0032">Aminotransferase</keyword>
<organism evidence="6 7">
    <name type="scientific">Flammeovirga agarivorans</name>
    <dbReference type="NCBI Taxonomy" id="2726742"/>
    <lineage>
        <taxon>Bacteria</taxon>
        <taxon>Pseudomonadati</taxon>
        <taxon>Bacteroidota</taxon>
        <taxon>Cytophagia</taxon>
        <taxon>Cytophagales</taxon>
        <taxon>Flammeovirgaceae</taxon>
        <taxon>Flammeovirga</taxon>
    </lineage>
</organism>
<dbReference type="SUPFAM" id="SSF53383">
    <property type="entry name" value="PLP-dependent transferases"/>
    <property type="match status" value="1"/>
</dbReference>
<dbReference type="RefSeq" id="WP_168881839.1">
    <property type="nucleotide sequence ID" value="NZ_JABAIL010000002.1"/>
</dbReference>
<dbReference type="GO" id="GO:0008483">
    <property type="term" value="F:transaminase activity"/>
    <property type="evidence" value="ECO:0007669"/>
    <property type="project" value="UniProtKB-KW"/>
</dbReference>
<name>A0A7X8SJ24_9BACT</name>
<dbReference type="Pfam" id="PF01041">
    <property type="entry name" value="DegT_DnrJ_EryC1"/>
    <property type="match status" value="1"/>
</dbReference>
<dbReference type="AlphaFoldDB" id="A0A7X8SJ24"/>
<sequence length="371" mass="42091">MEIPFLSLHHIHQKIRTEALAEFTSVYDSMHYILGEKVKAFEHLYASFSNTKYCVGVGNGNDAIKISLMALEVKEEDEVIIPASTFYATLQAILEIKAKPILVDVDPFSGLMDLEKTKEAITSKTKVILPVHLYGYPVDMSTLSEIAQQNDIYLLEDNAQAHGAKWNHHPTGGIGDINATSFYPGKNLGAIGDGGAITTNNKDLYERCLKIRNYGSSEKYRHELLGVNSRLDELQAAFLSVKLKYITEWNKERNSLAQLYLKYLEDIEQIEILKPTSNSYAVYHLFTILCDERDRLQNYLKENGVATQIHYPIPIHLQEAAKDLGYKKGDFPISEKIAQKTLSLPMYISLSNIQIEYICLKIKEFFISQNQ</sequence>
<protein>
    <submittedName>
        <fullName evidence="6">DegT/DnrJ/EryC1/StrS family aminotransferase</fullName>
    </submittedName>
</protein>
<keyword evidence="1 4" id="KW-0663">Pyridoxal phosphate</keyword>
<comment type="similarity">
    <text evidence="2 5">Belongs to the DegT/DnrJ/EryC1 family.</text>
</comment>
<feature type="active site" description="Proton acceptor" evidence="3">
    <location>
        <position position="186"/>
    </location>
</feature>
<evidence type="ECO:0000256" key="4">
    <source>
        <dbReference type="PIRSR" id="PIRSR000390-2"/>
    </source>
</evidence>
<evidence type="ECO:0000313" key="7">
    <source>
        <dbReference type="Proteomes" id="UP000585050"/>
    </source>
</evidence>
<dbReference type="GO" id="GO:0000271">
    <property type="term" value="P:polysaccharide biosynthetic process"/>
    <property type="evidence" value="ECO:0007669"/>
    <property type="project" value="TreeGrafter"/>
</dbReference>
<feature type="modified residue" description="N6-(pyridoxal phosphate)lysine" evidence="4">
    <location>
        <position position="186"/>
    </location>
</feature>
<dbReference type="EMBL" id="JABAIL010000002">
    <property type="protein sequence ID" value="NLR91139.1"/>
    <property type="molecule type" value="Genomic_DNA"/>
</dbReference>
<evidence type="ECO:0000256" key="1">
    <source>
        <dbReference type="ARBA" id="ARBA00022898"/>
    </source>
</evidence>
<dbReference type="GO" id="GO:0030170">
    <property type="term" value="F:pyridoxal phosphate binding"/>
    <property type="evidence" value="ECO:0007669"/>
    <property type="project" value="TreeGrafter"/>
</dbReference>
<evidence type="ECO:0000256" key="2">
    <source>
        <dbReference type="ARBA" id="ARBA00037999"/>
    </source>
</evidence>
<dbReference type="Gene3D" id="3.40.640.10">
    <property type="entry name" value="Type I PLP-dependent aspartate aminotransferase-like (Major domain)"/>
    <property type="match status" value="1"/>
</dbReference>
<dbReference type="InterPro" id="IPR015424">
    <property type="entry name" value="PyrdxlP-dep_Trfase"/>
</dbReference>